<dbReference type="OrthoDB" id="185373at2759"/>
<reference evidence="2 3" key="1">
    <citation type="journal article" date="2015" name="Front. Microbiol.">
        <title>Genome sequence of the plant growth promoting endophytic yeast Rhodotorula graminis WP1.</title>
        <authorList>
            <person name="Firrincieli A."/>
            <person name="Otillar R."/>
            <person name="Salamov A."/>
            <person name="Schmutz J."/>
            <person name="Khan Z."/>
            <person name="Redman R.S."/>
            <person name="Fleck N.D."/>
            <person name="Lindquist E."/>
            <person name="Grigoriev I.V."/>
            <person name="Doty S.L."/>
        </authorList>
    </citation>
    <scope>NUCLEOTIDE SEQUENCE [LARGE SCALE GENOMIC DNA]</scope>
    <source>
        <strain evidence="2 3">WP1</strain>
    </source>
</reference>
<feature type="compositionally biased region" description="Basic and acidic residues" evidence="1">
    <location>
        <begin position="778"/>
        <end position="845"/>
    </location>
</feature>
<dbReference type="OMA" id="THRCHAR"/>
<dbReference type="Gene3D" id="1.25.40.10">
    <property type="entry name" value="Tetratricopeptide repeat domain"/>
    <property type="match status" value="1"/>
</dbReference>
<feature type="compositionally biased region" description="Basic and acidic residues" evidence="1">
    <location>
        <begin position="903"/>
        <end position="947"/>
    </location>
</feature>
<dbReference type="AlphaFoldDB" id="A0A194S9F5"/>
<evidence type="ECO:0000256" key="1">
    <source>
        <dbReference type="SAM" id="MobiDB-lite"/>
    </source>
</evidence>
<feature type="compositionally biased region" description="Low complexity" evidence="1">
    <location>
        <begin position="642"/>
        <end position="653"/>
    </location>
</feature>
<accession>A0A194S9F5</accession>
<dbReference type="EMBL" id="KQ474075">
    <property type="protein sequence ID" value="KPV77219.1"/>
    <property type="molecule type" value="Genomic_DNA"/>
</dbReference>
<feature type="region of interest" description="Disordered" evidence="1">
    <location>
        <begin position="331"/>
        <end position="352"/>
    </location>
</feature>
<dbReference type="InterPro" id="IPR011990">
    <property type="entry name" value="TPR-like_helical_dom_sf"/>
</dbReference>
<proteinExistence type="predicted"/>
<organism evidence="2 3">
    <name type="scientific">Rhodotorula graminis (strain WP1)</name>
    <dbReference type="NCBI Taxonomy" id="578459"/>
    <lineage>
        <taxon>Eukaryota</taxon>
        <taxon>Fungi</taxon>
        <taxon>Dikarya</taxon>
        <taxon>Basidiomycota</taxon>
        <taxon>Pucciniomycotina</taxon>
        <taxon>Microbotryomycetes</taxon>
        <taxon>Sporidiobolales</taxon>
        <taxon>Sporidiobolaceae</taxon>
        <taxon>Rhodotorula</taxon>
    </lineage>
</organism>
<feature type="compositionally biased region" description="Basic and acidic residues" evidence="1">
    <location>
        <begin position="51"/>
        <end position="64"/>
    </location>
</feature>
<dbReference type="Proteomes" id="UP000053890">
    <property type="component" value="Unassembled WGS sequence"/>
</dbReference>
<protein>
    <submittedName>
        <fullName evidence="2">Uncharacterized protein</fullName>
    </submittedName>
</protein>
<feature type="region of interest" description="Disordered" evidence="1">
    <location>
        <begin position="633"/>
        <end position="653"/>
    </location>
</feature>
<keyword evidence="3" id="KW-1185">Reference proteome</keyword>
<dbReference type="GeneID" id="28976643"/>
<gene>
    <name evidence="2" type="ORF">RHOBADRAFT_52157</name>
</gene>
<sequence length="959" mass="103197">MLAWSRAALRTHRCHARPLALHRQLSTSLHLNLPPRPPAPPLAANRPRSARRTDAHHDDSSLSRDSYHLAAEVRRLTVQGKGDVSAALNLVRAAPADAATVVVWNVLLNSILVTSTTSTAAPGPTHAQAVRKAYDVWMEMKRRGITPSARGYGTVLTGVAKRAKLALDDASRGRKKAEGWNAELRAKVDIIHKQWLVHCERVLAKGDDGAGDVTGIVGLDGAEVEPAERDADDGRADTPVDLSAVPTNQYLSFLASSLSLSTLPSLDKAAPVAASAPAAGPAILKHLLQTFHSLPDADDPSQGTLSRLAKTGVSYSVMLSALRTGLQASCAASTAPSSPPSSTTTADAAAAAEAGWPTPTELLETALASWEHLLEHPPAPEAPLASSAAPLSPVVPTSLLALFLIPSSAVLPAALFTRALDVARRAFGFVPPAELALLESAHGEGESARAGPSAELAAPLCTPLDAPGLGVALRVAAASGRKDWVKGWWEQVRDYPARFGLEGDGATEEVRAREESEIVLRACGASGDVEGIEDVLGYLLSPSLRLSPLHRPDLSTFTLAMTALARIGTPAAVDASLRTWTLLLSTLDPSPSPAIKPFYAPAADCLVRCALSTRDRGQVWRAIKAVALLDPESAPHSPSPFGPSAFPPAASEPRASKAGTVALANSLALALSRVVAAPHGAQDSLAPGSVPPSRRAELEQWSERVAAWASEAALRDAETVGGEERREGEGEMEWRRRMVALKRARAGATARKGASFAPSARTPRADGQPQHTERRKKWWSDRQEEWAQVRAEREKTGDGRRTPRDLPRHGAGREERAPRWEGGRREERRARFDGDKGAAREERPGRSTYGSGRREDRPSRPFERRDDAPRRRDDRPRPEQGDDRARFPPRRRDDGGDSASARPRFERSERPDRGERGSGRGFERREDRPRRFEGREERSGRPARDGSSRSGGGRRGWDD</sequence>
<feature type="compositionally biased region" description="Gly residues" evidence="1">
    <location>
        <begin position="949"/>
        <end position="959"/>
    </location>
</feature>
<feature type="region of interest" description="Disordered" evidence="1">
    <location>
        <begin position="30"/>
        <end position="64"/>
    </location>
</feature>
<name>A0A194S9F5_RHOGW</name>
<feature type="region of interest" description="Disordered" evidence="1">
    <location>
        <begin position="744"/>
        <end position="959"/>
    </location>
</feature>
<evidence type="ECO:0000313" key="3">
    <source>
        <dbReference type="Proteomes" id="UP000053890"/>
    </source>
</evidence>
<feature type="compositionally biased region" description="Basic and acidic residues" evidence="1">
    <location>
        <begin position="713"/>
        <end position="732"/>
    </location>
</feature>
<dbReference type="RefSeq" id="XP_018273268.1">
    <property type="nucleotide sequence ID" value="XM_018416195.1"/>
</dbReference>
<feature type="compositionally biased region" description="Basic and acidic residues" evidence="1">
    <location>
        <begin position="852"/>
        <end position="895"/>
    </location>
</feature>
<feature type="region of interest" description="Disordered" evidence="1">
    <location>
        <begin position="712"/>
        <end position="732"/>
    </location>
</feature>
<evidence type="ECO:0000313" key="2">
    <source>
        <dbReference type="EMBL" id="KPV77219.1"/>
    </source>
</evidence>
<dbReference type="STRING" id="578459.A0A194S9F5"/>